<dbReference type="InterPro" id="IPR029044">
    <property type="entry name" value="Nucleotide-diphossugar_trans"/>
</dbReference>
<sequence>MSTITSYIKNAEAKGEDVTLLKGIMMNYIKKNYKELDKGINEYQAQKNFSENEFRKFYIMVNSIYENLYNNNKFTIFNYNIESVKEAEEHFRNPQLVDDDKAVTITTTTCKRTDLITRTIDSFLECVLDYKKYVKEWIIIDDNSNEKDRAYMKEKYPFIRFIYKDQSNKGHPRSMNMFLEEVKTPYVFNLEDDFEFFRRDNFFERMHSVLELDKSYGQCLMNINYTEDTDSGNAIWGSTMRSVNKMRYFIHNYYTGKKLEEEQRKLNGPSCLYWPHFSFRVGLTKTSVLKEIGKYDETAKHFEMEYAHRYVSKGYKTTFLDGIYCAHIGRRTYERNTEKKNAYDLNEEVQFGETHRVSEKSKNITEISTFVINLKRRPDRLRNFFTKNKDELYPITVFEGVDGKTLLPSHKVQKAFSTGDYNYRRGIVGCAMSHIKIWKEFITKLSTNFCIVFEDDAELCKDFHHKVLYLLDKHKDFDIMFLHYNPYPQYNLPDLYSDSPPKAEFWSVERSMRENMGSGAGYILSRNGAINLLRHIEEKGVYNAIDWVMFKSSNKVMYSNPMLVRANCFQTTNGRCDTDIQNVFNSVCFKDDLEWDRYELSYLANKLISSYHNKDKNSICNLFYKGFDENVLKSLTFDLKNITTVKNIKGMCMIISNEIQPISYLTDYVCILPVNLLQKLDEEISLYPIKRYTTNKYIYCVPDKYADLLLDDKVWEDKKLLNTVCPF</sequence>
<dbReference type="Pfam" id="PF00535">
    <property type="entry name" value="Glycos_transf_2"/>
    <property type="match status" value="1"/>
</dbReference>
<dbReference type="Gene3D" id="3.90.550.10">
    <property type="entry name" value="Spore Coat Polysaccharide Biosynthesis Protein SpsA, Chain A"/>
    <property type="match status" value="1"/>
</dbReference>
<dbReference type="AlphaFoldDB" id="A0A6C0DKB9"/>
<evidence type="ECO:0000259" key="1">
    <source>
        <dbReference type="Pfam" id="PF00535"/>
    </source>
</evidence>
<evidence type="ECO:0000313" key="3">
    <source>
        <dbReference type="EMBL" id="QHT16871.1"/>
    </source>
</evidence>
<reference evidence="3" key="1">
    <citation type="journal article" date="2020" name="Nature">
        <title>Giant virus diversity and host interactions through global metagenomics.</title>
        <authorList>
            <person name="Schulz F."/>
            <person name="Roux S."/>
            <person name="Paez-Espino D."/>
            <person name="Jungbluth S."/>
            <person name="Walsh D.A."/>
            <person name="Denef V.J."/>
            <person name="McMahon K.D."/>
            <person name="Konstantinidis K.T."/>
            <person name="Eloe-Fadrosh E.A."/>
            <person name="Kyrpides N.C."/>
            <person name="Woyke T."/>
        </authorList>
    </citation>
    <scope>NUCLEOTIDE SEQUENCE</scope>
    <source>
        <strain evidence="3">GVMAG-M-3300023174-207</strain>
    </source>
</reference>
<dbReference type="SUPFAM" id="SSF53448">
    <property type="entry name" value="Nucleotide-diphospho-sugar transferases"/>
    <property type="match status" value="1"/>
</dbReference>
<accession>A0A6C0DKB9</accession>
<dbReference type="InterPro" id="IPR002654">
    <property type="entry name" value="Glyco_trans_25"/>
</dbReference>
<evidence type="ECO:0000259" key="2">
    <source>
        <dbReference type="Pfam" id="PF01755"/>
    </source>
</evidence>
<dbReference type="InterPro" id="IPR001173">
    <property type="entry name" value="Glyco_trans_2-like"/>
</dbReference>
<dbReference type="Pfam" id="PF01755">
    <property type="entry name" value="Glyco_transf_25"/>
    <property type="match status" value="1"/>
</dbReference>
<dbReference type="CDD" id="cd06532">
    <property type="entry name" value="Glyco_transf_25"/>
    <property type="match status" value="1"/>
</dbReference>
<protein>
    <submittedName>
        <fullName evidence="3">Uncharacterized protein</fullName>
    </submittedName>
</protein>
<organism evidence="3">
    <name type="scientific">viral metagenome</name>
    <dbReference type="NCBI Taxonomy" id="1070528"/>
    <lineage>
        <taxon>unclassified sequences</taxon>
        <taxon>metagenomes</taxon>
        <taxon>organismal metagenomes</taxon>
    </lineage>
</organism>
<feature type="domain" description="Glycosyl transferase family 25" evidence="2">
    <location>
        <begin position="368"/>
        <end position="546"/>
    </location>
</feature>
<feature type="domain" description="Glycosyltransferase 2-like" evidence="1">
    <location>
        <begin position="107"/>
        <end position="198"/>
    </location>
</feature>
<name>A0A6C0DKB9_9ZZZZ</name>
<dbReference type="EMBL" id="MN739627">
    <property type="protein sequence ID" value="QHT16871.1"/>
    <property type="molecule type" value="Genomic_DNA"/>
</dbReference>
<proteinExistence type="predicted"/>